<dbReference type="InterPro" id="IPR018253">
    <property type="entry name" value="DnaJ_domain_CS"/>
</dbReference>
<dbReference type="Gramene" id="OE9A012628T1">
    <property type="protein sequence ID" value="OE9A012628C1"/>
    <property type="gene ID" value="OE9A012628"/>
</dbReference>
<comment type="caution">
    <text evidence="3">The sequence shown here is derived from an EMBL/GenBank/DDBJ whole genome shotgun (WGS) entry which is preliminary data.</text>
</comment>
<dbReference type="CDD" id="cd06257">
    <property type="entry name" value="DnaJ"/>
    <property type="match status" value="1"/>
</dbReference>
<dbReference type="InterPro" id="IPR052276">
    <property type="entry name" value="Diphthamide-biosynth_chaperone"/>
</dbReference>
<dbReference type="PROSITE" id="PS50076">
    <property type="entry name" value="DNAJ_2"/>
    <property type="match status" value="1"/>
</dbReference>
<keyword evidence="4" id="KW-1185">Reference proteome</keyword>
<accession>A0A8S0Q8I0</accession>
<evidence type="ECO:0000256" key="1">
    <source>
        <dbReference type="SAM" id="MobiDB-lite"/>
    </source>
</evidence>
<dbReference type="Pfam" id="PF00226">
    <property type="entry name" value="DnaJ"/>
    <property type="match status" value="1"/>
</dbReference>
<dbReference type="OrthoDB" id="445556at2759"/>
<organism evidence="3 4">
    <name type="scientific">Olea europaea subsp. europaea</name>
    <dbReference type="NCBI Taxonomy" id="158383"/>
    <lineage>
        <taxon>Eukaryota</taxon>
        <taxon>Viridiplantae</taxon>
        <taxon>Streptophyta</taxon>
        <taxon>Embryophyta</taxon>
        <taxon>Tracheophyta</taxon>
        <taxon>Spermatophyta</taxon>
        <taxon>Magnoliopsida</taxon>
        <taxon>eudicotyledons</taxon>
        <taxon>Gunneridae</taxon>
        <taxon>Pentapetalae</taxon>
        <taxon>asterids</taxon>
        <taxon>lamiids</taxon>
        <taxon>Lamiales</taxon>
        <taxon>Oleaceae</taxon>
        <taxon>Oleeae</taxon>
        <taxon>Olea</taxon>
    </lineage>
</organism>
<gene>
    <name evidence="3" type="ORF">OLEA9_A012628</name>
</gene>
<dbReference type="AlphaFoldDB" id="A0A8S0Q8I0"/>
<dbReference type="PROSITE" id="PS00636">
    <property type="entry name" value="DNAJ_1"/>
    <property type="match status" value="1"/>
</dbReference>
<proteinExistence type="predicted"/>
<feature type="compositionally biased region" description="Polar residues" evidence="1">
    <location>
        <begin position="1"/>
        <end position="12"/>
    </location>
</feature>
<dbReference type="Gene3D" id="1.10.287.110">
    <property type="entry name" value="DnaJ domain"/>
    <property type="match status" value="1"/>
</dbReference>
<evidence type="ECO:0000313" key="4">
    <source>
        <dbReference type="Proteomes" id="UP000594638"/>
    </source>
</evidence>
<evidence type="ECO:0000259" key="2">
    <source>
        <dbReference type="PROSITE" id="PS50076"/>
    </source>
</evidence>
<name>A0A8S0Q8I0_OLEEU</name>
<dbReference type="SMART" id="SM00271">
    <property type="entry name" value="DnaJ"/>
    <property type="match status" value="1"/>
</dbReference>
<dbReference type="EMBL" id="CACTIH010000497">
    <property type="protein sequence ID" value="CAA2961101.1"/>
    <property type="molecule type" value="Genomic_DNA"/>
</dbReference>
<sequence>MASSPFSLTNQILGPKFSPPSPPRHVGFRCELPISATSATVSSSSNVSQTASFYDLLGIQMGASGQEIKTAYRRLARILHPDVALHLGDDDTSAADQFMRVHAAYATLSDPQKRANYDLALSRRRMGSWPPSASGFARYTARSRNWETDQCW</sequence>
<dbReference type="SUPFAM" id="SSF46565">
    <property type="entry name" value="Chaperone J-domain"/>
    <property type="match status" value="1"/>
</dbReference>
<feature type="domain" description="J" evidence="2">
    <location>
        <begin position="52"/>
        <end position="121"/>
    </location>
</feature>
<dbReference type="PRINTS" id="PR00625">
    <property type="entry name" value="JDOMAIN"/>
</dbReference>
<dbReference type="PANTHER" id="PTHR44240">
    <property type="entry name" value="DNAJ DOMAIN (PROKARYOTIC HEAT SHOCK PROTEIN)-RELATED"/>
    <property type="match status" value="1"/>
</dbReference>
<dbReference type="PANTHER" id="PTHR44240:SF22">
    <property type="entry name" value="CHAPERONE PROTEIN DNAJ 11, CHLOROPLASTIC-LIKE"/>
    <property type="match status" value="1"/>
</dbReference>
<feature type="region of interest" description="Disordered" evidence="1">
    <location>
        <begin position="1"/>
        <end position="20"/>
    </location>
</feature>
<dbReference type="InterPro" id="IPR036869">
    <property type="entry name" value="J_dom_sf"/>
</dbReference>
<protein>
    <recommendedName>
        <fullName evidence="2">J domain-containing protein</fullName>
    </recommendedName>
</protein>
<evidence type="ECO:0000313" key="3">
    <source>
        <dbReference type="EMBL" id="CAA2961101.1"/>
    </source>
</evidence>
<dbReference type="Proteomes" id="UP000594638">
    <property type="component" value="Unassembled WGS sequence"/>
</dbReference>
<reference evidence="3 4" key="1">
    <citation type="submission" date="2019-12" db="EMBL/GenBank/DDBJ databases">
        <authorList>
            <person name="Alioto T."/>
            <person name="Alioto T."/>
            <person name="Gomez Garrido J."/>
        </authorList>
    </citation>
    <scope>NUCLEOTIDE SEQUENCE [LARGE SCALE GENOMIC DNA]</scope>
</reference>
<dbReference type="InterPro" id="IPR001623">
    <property type="entry name" value="DnaJ_domain"/>
</dbReference>